<dbReference type="Proteomes" id="UP000822688">
    <property type="component" value="Chromosome V"/>
</dbReference>
<sequence>MSITTCFTNYKIKPIQSTTCPTRNPKNTAIPRSTQTTTTTNYALIADPIKPSSSTKYYLTTVNPHPKSSTPSPPLTRTTHQTLLRATSVHITQSAPKLPPYS</sequence>
<proteinExistence type="predicted"/>
<protein>
    <submittedName>
        <fullName evidence="1">Uncharacterized protein</fullName>
    </submittedName>
</protein>
<reference evidence="1" key="1">
    <citation type="submission" date="2020-06" db="EMBL/GenBank/DDBJ databases">
        <title>WGS assembly of Ceratodon purpureus strain R40.</title>
        <authorList>
            <person name="Carey S.B."/>
            <person name="Jenkins J."/>
            <person name="Shu S."/>
            <person name="Lovell J.T."/>
            <person name="Sreedasyam A."/>
            <person name="Maumus F."/>
            <person name="Tiley G.P."/>
            <person name="Fernandez-Pozo N."/>
            <person name="Barry K."/>
            <person name="Chen C."/>
            <person name="Wang M."/>
            <person name="Lipzen A."/>
            <person name="Daum C."/>
            <person name="Saski C.A."/>
            <person name="Payton A.C."/>
            <person name="Mcbreen J.C."/>
            <person name="Conrad R.E."/>
            <person name="Kollar L.M."/>
            <person name="Olsson S."/>
            <person name="Huttunen S."/>
            <person name="Landis J.B."/>
            <person name="Wickett N.J."/>
            <person name="Johnson M.G."/>
            <person name="Rensing S.A."/>
            <person name="Grimwood J."/>
            <person name="Schmutz J."/>
            <person name="Mcdaniel S.F."/>
        </authorList>
    </citation>
    <scope>NUCLEOTIDE SEQUENCE</scope>
    <source>
        <strain evidence="1">R40</strain>
    </source>
</reference>
<organism evidence="1 2">
    <name type="scientific">Ceratodon purpureus</name>
    <name type="common">Fire moss</name>
    <name type="synonym">Dicranum purpureum</name>
    <dbReference type="NCBI Taxonomy" id="3225"/>
    <lineage>
        <taxon>Eukaryota</taxon>
        <taxon>Viridiplantae</taxon>
        <taxon>Streptophyta</taxon>
        <taxon>Embryophyta</taxon>
        <taxon>Bryophyta</taxon>
        <taxon>Bryophytina</taxon>
        <taxon>Bryopsida</taxon>
        <taxon>Dicranidae</taxon>
        <taxon>Pseudoditrichales</taxon>
        <taxon>Ditrichaceae</taxon>
        <taxon>Ceratodon</taxon>
    </lineage>
</organism>
<evidence type="ECO:0000313" key="1">
    <source>
        <dbReference type="EMBL" id="KAG0572201.1"/>
    </source>
</evidence>
<dbReference type="EMBL" id="CM026426">
    <property type="protein sequence ID" value="KAG0572201.1"/>
    <property type="molecule type" value="Genomic_DNA"/>
</dbReference>
<dbReference type="AlphaFoldDB" id="A0A8T0HN11"/>
<keyword evidence="2" id="KW-1185">Reference proteome</keyword>
<accession>A0A8T0HN11</accession>
<evidence type="ECO:0000313" key="2">
    <source>
        <dbReference type="Proteomes" id="UP000822688"/>
    </source>
</evidence>
<gene>
    <name evidence="1" type="ORF">KC19_VG075700</name>
</gene>
<comment type="caution">
    <text evidence="1">The sequence shown here is derived from an EMBL/GenBank/DDBJ whole genome shotgun (WGS) entry which is preliminary data.</text>
</comment>
<name>A0A8T0HN11_CERPU</name>